<dbReference type="GO" id="GO:0051056">
    <property type="term" value="P:regulation of small GTPase mediated signal transduction"/>
    <property type="evidence" value="ECO:0007669"/>
    <property type="project" value="InterPro"/>
</dbReference>
<dbReference type="Pfam" id="PF03542">
    <property type="entry name" value="Tuberin"/>
    <property type="match status" value="1"/>
</dbReference>
<name>A0A1L9S9G0_9EURO</name>
<dbReference type="SUPFAM" id="SSF48371">
    <property type="entry name" value="ARM repeat"/>
    <property type="match status" value="2"/>
</dbReference>
<dbReference type="GO" id="GO:0032007">
    <property type="term" value="P:negative regulation of TOR signaling"/>
    <property type="evidence" value="ECO:0007669"/>
    <property type="project" value="TreeGrafter"/>
</dbReference>
<protein>
    <recommendedName>
        <fullName evidence="3">Rap-GAP domain-containing protein</fullName>
    </recommendedName>
</protein>
<dbReference type="InterPro" id="IPR018515">
    <property type="entry name" value="Tuberin-type_domain"/>
</dbReference>
<dbReference type="GO" id="GO:0005096">
    <property type="term" value="F:GTPase activator activity"/>
    <property type="evidence" value="ECO:0007669"/>
    <property type="project" value="UniProtKB-KW"/>
</dbReference>
<keyword evidence="5" id="KW-1185">Reference proteome</keyword>
<dbReference type="PANTHER" id="PTHR10063:SF0">
    <property type="entry name" value="TUBERIN"/>
    <property type="match status" value="1"/>
</dbReference>
<dbReference type="FunFam" id="3.40.50.11210:FF:000007">
    <property type="entry name" value="Tuberous sclerosis 2"/>
    <property type="match status" value="1"/>
</dbReference>
<feature type="region of interest" description="Disordered" evidence="2">
    <location>
        <begin position="1"/>
        <end position="20"/>
    </location>
</feature>
<dbReference type="GO" id="GO:0033596">
    <property type="term" value="C:TSC1-TSC2 complex"/>
    <property type="evidence" value="ECO:0007669"/>
    <property type="project" value="TreeGrafter"/>
</dbReference>
<feature type="region of interest" description="Disordered" evidence="2">
    <location>
        <begin position="1500"/>
        <end position="1519"/>
    </location>
</feature>
<dbReference type="SUPFAM" id="SSF111347">
    <property type="entry name" value="Rap/Ran-GAP"/>
    <property type="match status" value="1"/>
</dbReference>
<dbReference type="PROSITE" id="PS50085">
    <property type="entry name" value="RAPGAP"/>
    <property type="match status" value="1"/>
</dbReference>
<feature type="region of interest" description="Disordered" evidence="2">
    <location>
        <begin position="29"/>
        <end position="51"/>
    </location>
</feature>
<dbReference type="InterPro" id="IPR024584">
    <property type="entry name" value="Tuberin_N"/>
</dbReference>
<organism evidence="4 5">
    <name type="scientific">Penicilliopsis zonata CBS 506.65</name>
    <dbReference type="NCBI Taxonomy" id="1073090"/>
    <lineage>
        <taxon>Eukaryota</taxon>
        <taxon>Fungi</taxon>
        <taxon>Dikarya</taxon>
        <taxon>Ascomycota</taxon>
        <taxon>Pezizomycotina</taxon>
        <taxon>Eurotiomycetes</taxon>
        <taxon>Eurotiomycetidae</taxon>
        <taxon>Eurotiales</taxon>
        <taxon>Aspergillaceae</taxon>
        <taxon>Penicilliopsis</taxon>
    </lineage>
</organism>
<keyword evidence="1" id="KW-0343">GTPase activation</keyword>
<dbReference type="Pfam" id="PF11864">
    <property type="entry name" value="DUF3384"/>
    <property type="match status" value="1"/>
</dbReference>
<evidence type="ECO:0000313" key="5">
    <source>
        <dbReference type="Proteomes" id="UP000184188"/>
    </source>
</evidence>
<dbReference type="PANTHER" id="PTHR10063">
    <property type="entry name" value="TUBERIN"/>
    <property type="match status" value="1"/>
</dbReference>
<dbReference type="InterPro" id="IPR035974">
    <property type="entry name" value="Rap/Ran-GAP_sf"/>
</dbReference>
<dbReference type="InterPro" id="IPR027107">
    <property type="entry name" value="Tuberin/Ral-act_asu"/>
</dbReference>
<evidence type="ECO:0000256" key="2">
    <source>
        <dbReference type="SAM" id="MobiDB-lite"/>
    </source>
</evidence>
<proteinExistence type="predicted"/>
<accession>A0A1L9S9G0</accession>
<dbReference type="Gene3D" id="3.40.50.11210">
    <property type="entry name" value="Rap/Ran-GAP"/>
    <property type="match status" value="1"/>
</dbReference>
<evidence type="ECO:0000256" key="1">
    <source>
        <dbReference type="ARBA" id="ARBA00022468"/>
    </source>
</evidence>
<feature type="domain" description="Rap-GAP" evidence="3">
    <location>
        <begin position="1265"/>
        <end position="1503"/>
    </location>
</feature>
<dbReference type="OrthoDB" id="19311at2759"/>
<dbReference type="GO" id="GO:0005634">
    <property type="term" value="C:nucleus"/>
    <property type="evidence" value="ECO:0007669"/>
    <property type="project" value="InterPro"/>
</dbReference>
<evidence type="ECO:0000259" key="3">
    <source>
        <dbReference type="PROSITE" id="PS50085"/>
    </source>
</evidence>
<evidence type="ECO:0000313" key="4">
    <source>
        <dbReference type="EMBL" id="OJJ43811.1"/>
    </source>
</evidence>
<reference evidence="5" key="1">
    <citation type="journal article" date="2017" name="Genome Biol.">
        <title>Comparative genomics reveals high biological diversity and specific adaptations in the industrially and medically important fungal genus Aspergillus.</title>
        <authorList>
            <person name="de Vries R.P."/>
            <person name="Riley R."/>
            <person name="Wiebenga A."/>
            <person name="Aguilar-Osorio G."/>
            <person name="Amillis S."/>
            <person name="Uchima C.A."/>
            <person name="Anderluh G."/>
            <person name="Asadollahi M."/>
            <person name="Askin M."/>
            <person name="Barry K."/>
            <person name="Battaglia E."/>
            <person name="Bayram O."/>
            <person name="Benocci T."/>
            <person name="Braus-Stromeyer S.A."/>
            <person name="Caldana C."/>
            <person name="Canovas D."/>
            <person name="Cerqueira G.C."/>
            <person name="Chen F."/>
            <person name="Chen W."/>
            <person name="Choi C."/>
            <person name="Clum A."/>
            <person name="Dos Santos R.A."/>
            <person name="Damasio A.R."/>
            <person name="Diallinas G."/>
            <person name="Emri T."/>
            <person name="Fekete E."/>
            <person name="Flipphi M."/>
            <person name="Freyberg S."/>
            <person name="Gallo A."/>
            <person name="Gournas C."/>
            <person name="Habgood R."/>
            <person name="Hainaut M."/>
            <person name="Harispe M.L."/>
            <person name="Henrissat B."/>
            <person name="Hilden K.S."/>
            <person name="Hope R."/>
            <person name="Hossain A."/>
            <person name="Karabika E."/>
            <person name="Karaffa L."/>
            <person name="Karanyi Z."/>
            <person name="Krasevec N."/>
            <person name="Kuo A."/>
            <person name="Kusch H."/>
            <person name="LaButti K."/>
            <person name="Lagendijk E.L."/>
            <person name="Lapidus A."/>
            <person name="Levasseur A."/>
            <person name="Lindquist E."/>
            <person name="Lipzen A."/>
            <person name="Logrieco A.F."/>
            <person name="MacCabe A."/>
            <person name="Maekelae M.R."/>
            <person name="Malavazi I."/>
            <person name="Melin P."/>
            <person name="Meyer V."/>
            <person name="Mielnichuk N."/>
            <person name="Miskei M."/>
            <person name="Molnar A.P."/>
            <person name="Mule G."/>
            <person name="Ngan C.Y."/>
            <person name="Orejas M."/>
            <person name="Orosz E."/>
            <person name="Ouedraogo J.P."/>
            <person name="Overkamp K.M."/>
            <person name="Park H.-S."/>
            <person name="Perrone G."/>
            <person name="Piumi F."/>
            <person name="Punt P.J."/>
            <person name="Ram A.F."/>
            <person name="Ramon A."/>
            <person name="Rauscher S."/>
            <person name="Record E."/>
            <person name="Riano-Pachon D.M."/>
            <person name="Robert V."/>
            <person name="Roehrig J."/>
            <person name="Ruller R."/>
            <person name="Salamov A."/>
            <person name="Salih N.S."/>
            <person name="Samson R.A."/>
            <person name="Sandor E."/>
            <person name="Sanguinetti M."/>
            <person name="Schuetze T."/>
            <person name="Sepcic K."/>
            <person name="Shelest E."/>
            <person name="Sherlock G."/>
            <person name="Sophianopoulou V."/>
            <person name="Squina F.M."/>
            <person name="Sun H."/>
            <person name="Susca A."/>
            <person name="Todd R.B."/>
            <person name="Tsang A."/>
            <person name="Unkles S.E."/>
            <person name="van de Wiele N."/>
            <person name="van Rossen-Uffink D."/>
            <person name="Oliveira J.V."/>
            <person name="Vesth T.C."/>
            <person name="Visser J."/>
            <person name="Yu J.-H."/>
            <person name="Zhou M."/>
            <person name="Andersen M.R."/>
            <person name="Archer D.B."/>
            <person name="Baker S.E."/>
            <person name="Benoit I."/>
            <person name="Brakhage A.A."/>
            <person name="Braus G.H."/>
            <person name="Fischer R."/>
            <person name="Frisvad J.C."/>
            <person name="Goldman G.H."/>
            <person name="Houbraken J."/>
            <person name="Oakley B."/>
            <person name="Pocsi I."/>
            <person name="Scazzocchio C."/>
            <person name="Seiboth B."/>
            <person name="vanKuyk P.A."/>
            <person name="Wortman J."/>
            <person name="Dyer P.S."/>
            <person name="Grigoriev I.V."/>
        </authorList>
    </citation>
    <scope>NUCLEOTIDE SEQUENCE [LARGE SCALE GENOMIC DNA]</scope>
    <source>
        <strain evidence="5">CBS 506.65</strain>
    </source>
</reference>
<dbReference type="InterPro" id="IPR016024">
    <property type="entry name" value="ARM-type_fold"/>
</dbReference>
<sequence length="1564" mass="173636">MSSDDAPSPPHHKPSTSSFAEVFKTLGVRRSKSQSPVSQYENGGEYLSPASEGRRSSRVVFGFESMHRGSVVSNSSDTASAPEYETLLKALAQRNSLAYAIDEAEHAARALPWFNAEQSVSLWEAGSYLLHHESSPDARRSGSKLMEALAMRQDLPLPTRRTLFEAISSPMEPDLIAARVQALISLSDHGRKLEFTDSSVLPIVTTCLGPLFEVLSSARSKARKSKLTRSNGLSIEETSFSDIFQFAVDLIALQRKPPSDDEIDSLLEQVFLICRKTSVAGDIKNSLALFDAVILYADVPDRVFSPLLEVLCSIHASVKSLSGPTSRAVRNLAKSRRQTEMVNILHSFLLESSGDQGRNLNVIRGTIYAFADLVRAHSQHGMPQLSFDQLVDSLQIVLSKDDGRIEADVLELGLNIMEGEYIHVALGDNWSRFIDILLKCSHRVTADEPDGTLNQPRSGTPDDTSNILAYVNRIASVLEGVWDQMNNQQKLDTGRYFMEVSRHIDPSQADIVINLLRTEGLCSPENPNWVRNCQRLISCFVRSIGKPSDIRILALDTLKDAFPTYESLALFQEQGLLEAMLRGFSDEDDLLFLESLVSFIVEISMTTGNEDTFKMLVDTISAPMTRDLKAEEFSESESPLNSPTRRRSSTSVLELSLANVCAVGLVKIFLRSLNSSANKTTVVFETILGIAQSPERPSDARLTVLKLLFRLRCDSSGSITVISASEYDFLSNVLGDRVDVGVNGHGSLEDGPGDFVSGIDNMQSSSFKDTPYGILSKSIGRASSLYARSSKLTPPVWTYASPQVLPEQPPDTSSPFVYAYATPQLSHLSGQDYTQKLALKANMWLEAIISLLQRETNWDIYSYVLTHLGPQLRNKDFFNSAIPQVKLLRSVLCEQIKNETFREPPGWTGVKKTDVAVCIFDCLSMLIGFHDHFAKSEEDELVRAFMLGIIGSWSGTSRGCIHALFVCCYEIPLSVTKSLTQILDKMSKVITMSNIAVHILEFLALLARLPDVYVNLREEEIRTVFGICIRVLQTSREQRHKVAEAATIRSTPNSARLSGGIREMASSHAEAADTTFQDGISRYIYALTHHVMVFWFLSLKIQDRPKHVNWITSRLIFMDEYGKETVEEQTQVFIDLMQRATFSDLGETIPFETFPPSPADGPASKKSWIVGTSIVTVETAGVSGLTQITKRQASGTTYAMYQQRTAPVLPHQVPPTPDAHLHLDSMRTAIFPSHVLLQLTTTAFPTPTVMQPIPLPDDDMTRRAISTFDRNDIVDGHKVGVIYVDHGQTTEAEILANTSGSADYEYFLSGLGTKVQLQGAQFNTQGLHPSTDGQYTYAWRDRVTEIVYHVPTMMPTDFDNDPNCINKKRHIGNDFVNVVFNRSNLPFAFDTIPSQFNFVNIVISPVSRIAVEKDGTPKGETVDFDKLSYEVKLMSKPGFPEISPAATTKVISGKNLAAFVRTLALNASVFSHVWNSHGGEHISSWRNRLREIKRLRERVLGQQSQASEPAEATYPGYRRNTKANIHSEELPSRLAAVNIDPASDWNAAAETNILQNLDFSKWSR</sequence>
<dbReference type="InterPro" id="IPR000331">
    <property type="entry name" value="Rap/Ran_GAP_dom"/>
</dbReference>
<dbReference type="RefSeq" id="XP_022578321.1">
    <property type="nucleotide sequence ID" value="XM_022726511.1"/>
</dbReference>
<dbReference type="VEuPathDB" id="FungiDB:ASPZODRAFT_161379"/>
<dbReference type="Pfam" id="PF02145">
    <property type="entry name" value="Rap_GAP"/>
    <property type="match status" value="1"/>
</dbReference>
<dbReference type="Proteomes" id="UP000184188">
    <property type="component" value="Unassembled WGS sequence"/>
</dbReference>
<gene>
    <name evidence="4" type="ORF">ASPZODRAFT_161379</name>
</gene>
<dbReference type="GeneID" id="34612975"/>
<dbReference type="STRING" id="1073090.A0A1L9S9G0"/>
<dbReference type="EMBL" id="KV878350">
    <property type="protein sequence ID" value="OJJ43811.1"/>
    <property type="molecule type" value="Genomic_DNA"/>
</dbReference>